<dbReference type="EMBL" id="JBBKAR010000031">
    <property type="protein sequence ID" value="MEJ8304004.1"/>
    <property type="molecule type" value="Genomic_DNA"/>
</dbReference>
<comment type="caution">
    <text evidence="1">The sequence shown here is derived from an EMBL/GenBank/DDBJ whole genome shotgun (WGS) entry which is preliminary data.</text>
</comment>
<evidence type="ECO:0000313" key="1">
    <source>
        <dbReference type="EMBL" id="MEJ8304004.1"/>
    </source>
</evidence>
<sequence length="178" mass="19647">MLEALNASVSLTGLIWLGLVMFVIHDLEEIIWIKAIRSKGKAHVLNRIPKPLVSMFDRLLDTTSAQFAVAVLLETLILTVVTFAAAEKGWYLGYLAFMTIFLLHVFTHIGQTILLRMYTPGVVTALLVVFPFTSYTLYRIVASSPVTTHDVLISIPFGFLIVPVVLIGHAIGKKVALP</sequence>
<evidence type="ECO:0000313" key="2">
    <source>
        <dbReference type="Proteomes" id="UP001380953"/>
    </source>
</evidence>
<name>A0ACC6PAV7_9BACL</name>
<protein>
    <submittedName>
        <fullName evidence="1">HXXEE domain-containing protein</fullName>
    </submittedName>
</protein>
<organism evidence="1 2">
    <name type="scientific">Saccharibacillus sacchari</name>
    <dbReference type="NCBI Taxonomy" id="456493"/>
    <lineage>
        <taxon>Bacteria</taxon>
        <taxon>Bacillati</taxon>
        <taxon>Bacillota</taxon>
        <taxon>Bacilli</taxon>
        <taxon>Bacillales</taxon>
        <taxon>Paenibacillaceae</taxon>
        <taxon>Saccharibacillus</taxon>
    </lineage>
</organism>
<proteinExistence type="predicted"/>
<keyword evidence="2" id="KW-1185">Reference proteome</keyword>
<reference evidence="1" key="1">
    <citation type="submission" date="2024-03" db="EMBL/GenBank/DDBJ databases">
        <title>Whole genome sequecning of epiphytes from Marcgravia umbellata leaves.</title>
        <authorList>
            <person name="Kumar G."/>
            <person name="Savka M.A."/>
        </authorList>
    </citation>
    <scope>NUCLEOTIDE SEQUENCE</scope>
    <source>
        <strain evidence="1">RIT_BL5</strain>
    </source>
</reference>
<dbReference type="Proteomes" id="UP001380953">
    <property type="component" value="Unassembled WGS sequence"/>
</dbReference>
<gene>
    <name evidence="1" type="ORF">WKI47_08850</name>
</gene>
<accession>A0ACC6PAV7</accession>